<organism evidence="1 2">
    <name type="scientific">Paraburkholderia gardini</name>
    <dbReference type="NCBI Taxonomy" id="2823469"/>
    <lineage>
        <taxon>Bacteria</taxon>
        <taxon>Pseudomonadati</taxon>
        <taxon>Pseudomonadota</taxon>
        <taxon>Betaproteobacteria</taxon>
        <taxon>Burkholderiales</taxon>
        <taxon>Burkholderiaceae</taxon>
        <taxon>Paraburkholderia</taxon>
    </lineage>
</organism>
<accession>A0ABM8U5G5</accession>
<comment type="caution">
    <text evidence="1">The sequence shown here is derived from an EMBL/GenBank/DDBJ whole genome shotgun (WGS) entry which is preliminary data.</text>
</comment>
<gene>
    <name evidence="1" type="ORF">R54767_03058</name>
</gene>
<protein>
    <submittedName>
        <fullName evidence="1">Uncharacterized protein</fullName>
    </submittedName>
</protein>
<keyword evidence="2" id="KW-1185">Reference proteome</keyword>
<name>A0ABM8U5G5_9BURK</name>
<evidence type="ECO:0000313" key="2">
    <source>
        <dbReference type="Proteomes" id="UP000789752"/>
    </source>
</evidence>
<evidence type="ECO:0000313" key="1">
    <source>
        <dbReference type="EMBL" id="CAG4904271.1"/>
    </source>
</evidence>
<dbReference type="EMBL" id="CAJQYY010000017">
    <property type="protein sequence ID" value="CAG4904271.1"/>
    <property type="molecule type" value="Genomic_DNA"/>
</dbReference>
<sequence>MAPANPLFITNAGKALLHPQPRLAFDIPFLTSQSFKLNEYLKGWKFTTSIA</sequence>
<proteinExistence type="predicted"/>
<dbReference type="Proteomes" id="UP000789752">
    <property type="component" value="Unassembled WGS sequence"/>
</dbReference>
<reference evidence="1 2" key="1">
    <citation type="submission" date="2021-04" db="EMBL/GenBank/DDBJ databases">
        <authorList>
            <person name="Vanwijnsberghe S."/>
        </authorList>
    </citation>
    <scope>NUCLEOTIDE SEQUENCE [LARGE SCALE GENOMIC DNA]</scope>
    <source>
        <strain evidence="1 2">LMG 32171</strain>
    </source>
</reference>